<dbReference type="EMBL" id="SLUL01000003">
    <property type="protein sequence ID" value="TCL51886.1"/>
    <property type="molecule type" value="Genomic_DNA"/>
</dbReference>
<dbReference type="Proteomes" id="UP000295658">
    <property type="component" value="Unassembled WGS sequence"/>
</dbReference>
<dbReference type="InterPro" id="IPR029069">
    <property type="entry name" value="HotDog_dom_sf"/>
</dbReference>
<gene>
    <name evidence="1" type="ORF">EDD69_103128</name>
</gene>
<reference evidence="1 2" key="1">
    <citation type="submission" date="2019-03" db="EMBL/GenBank/DDBJ databases">
        <title>Genomic Encyclopedia of Type Strains, Phase IV (KMG-IV): sequencing the most valuable type-strain genomes for metagenomic binning, comparative biology and taxonomic classification.</title>
        <authorList>
            <person name="Goeker M."/>
        </authorList>
    </citation>
    <scope>NUCLEOTIDE SEQUENCE [LARGE SCALE GENOMIC DNA]</scope>
    <source>
        <strain evidence="1 2">DSM 24979</strain>
    </source>
</reference>
<protein>
    <submittedName>
        <fullName evidence="1">Acyl-CoA thioester hydrolase</fullName>
    </submittedName>
</protein>
<dbReference type="OrthoDB" id="9799036at2"/>
<evidence type="ECO:0000313" key="1">
    <source>
        <dbReference type="EMBL" id="TCL51886.1"/>
    </source>
</evidence>
<organism evidence="1 2">
    <name type="scientific">Thermolongibacillus altinsuensis</name>
    <dbReference type="NCBI Taxonomy" id="575256"/>
    <lineage>
        <taxon>Bacteria</taxon>
        <taxon>Bacillati</taxon>
        <taxon>Bacillota</taxon>
        <taxon>Bacilli</taxon>
        <taxon>Bacillales</taxon>
        <taxon>Anoxybacillaceae</taxon>
        <taxon>Thermolongibacillus</taxon>
    </lineage>
</organism>
<dbReference type="PANTHER" id="PTHR31793">
    <property type="entry name" value="4-HYDROXYBENZOYL-COA THIOESTERASE FAMILY MEMBER"/>
    <property type="match status" value="1"/>
</dbReference>
<accession>A0A4R1QI36</accession>
<proteinExistence type="predicted"/>
<comment type="caution">
    <text evidence="1">The sequence shown here is derived from an EMBL/GenBank/DDBJ whole genome shotgun (WGS) entry which is preliminary data.</text>
</comment>
<keyword evidence="2" id="KW-1185">Reference proteome</keyword>
<keyword evidence="1" id="KW-0378">Hydrolase</keyword>
<dbReference type="RefSeq" id="WP_132947587.1">
    <property type="nucleotide sequence ID" value="NZ_SLUL01000003.1"/>
</dbReference>
<dbReference type="InterPro" id="IPR050563">
    <property type="entry name" value="4-hydroxybenzoyl-CoA_TE"/>
</dbReference>
<name>A0A4R1QI36_9BACL</name>
<dbReference type="Gene3D" id="3.10.129.10">
    <property type="entry name" value="Hotdog Thioesterase"/>
    <property type="match status" value="1"/>
</dbReference>
<dbReference type="SUPFAM" id="SSF54637">
    <property type="entry name" value="Thioesterase/thiol ester dehydrase-isomerase"/>
    <property type="match status" value="1"/>
</dbReference>
<sequence length="154" mass="17653">MKHISYIDDLNEWKASFSFFHPIKVRFSETDAFGHLNNTVPFVYFEEARIEFLRHIGLMDRWLSETSEAIPVVADLQCHFLQQVYFAERLQIGVKVHEIGNSSVDLHYIGQKEDGTIAFTGRGIMVQISKQTGKGIPWSDEMRSILKGSSETLT</sequence>
<evidence type="ECO:0000313" key="2">
    <source>
        <dbReference type="Proteomes" id="UP000295658"/>
    </source>
</evidence>
<dbReference type="Pfam" id="PF13279">
    <property type="entry name" value="4HBT_2"/>
    <property type="match status" value="1"/>
</dbReference>
<dbReference type="GO" id="GO:0047617">
    <property type="term" value="F:fatty acyl-CoA hydrolase activity"/>
    <property type="evidence" value="ECO:0007669"/>
    <property type="project" value="TreeGrafter"/>
</dbReference>
<dbReference type="PANTHER" id="PTHR31793:SF24">
    <property type="entry name" value="LONG-CHAIN ACYL-COA THIOESTERASE FADM"/>
    <property type="match status" value="1"/>
</dbReference>
<dbReference type="CDD" id="cd00586">
    <property type="entry name" value="4HBT"/>
    <property type="match status" value="1"/>
</dbReference>
<dbReference type="AlphaFoldDB" id="A0A4R1QI36"/>